<reference evidence="1 2" key="1">
    <citation type="journal article" date="2015" name="Infect. Genet. Evol.">
        <title>Genomic sequences of six botulinum neurotoxin-producing strains representing three clostridial species illustrate the mobility and diversity of botulinum neurotoxin genes.</title>
        <authorList>
            <person name="Smith T.J."/>
            <person name="Hill K.K."/>
            <person name="Xie G."/>
            <person name="Foley B.T."/>
            <person name="Williamson C.H."/>
            <person name="Foster J.T."/>
            <person name="Johnson S.L."/>
            <person name="Chertkov O."/>
            <person name="Teshima H."/>
            <person name="Gibbons H.S."/>
            <person name="Johnsky L.A."/>
            <person name="Karavis M.A."/>
            <person name="Smith L.A."/>
        </authorList>
    </citation>
    <scope>NUCLEOTIDE SEQUENCE [LARGE SCALE GENOMIC DNA]</scope>
    <source>
        <strain evidence="1">Sullivan</strain>
    </source>
</reference>
<dbReference type="STRING" id="1561.NPD11_1413"/>
<dbReference type="Pfam" id="PF09551">
    <property type="entry name" value="Spore_II_R"/>
    <property type="match status" value="1"/>
</dbReference>
<dbReference type="InterPro" id="IPR014202">
    <property type="entry name" value="Spore_II_R"/>
</dbReference>
<dbReference type="PROSITE" id="PS51257">
    <property type="entry name" value="PROKAR_LIPOPROTEIN"/>
    <property type="match status" value="1"/>
</dbReference>
<proteinExistence type="predicted"/>
<name>A0A0A7FXD3_9CLOT</name>
<dbReference type="AlphaFoldDB" id="A0A0A7FXD3"/>
<dbReference type="eggNOG" id="ENOG5031K93">
    <property type="taxonomic scope" value="Bacteria"/>
</dbReference>
<sequence length="212" mass="24714">MKKFIYILMIGVSLTFISGCTSSEMNENSNNEEVVYDYDSVKDELIRFHVIANSDSREDQELKLKVRDEVIKYLEPLLKNSKSIEESRKIIKQNNKKVINIAEKVVKDNGYSYNVQTELSRENFPEKVYGKIVLPQGEYEAYRILIGDASGQNWWCVMFPPLCFVDVTKGSVAYNETERRMDEVSKNKKTEENTDEEYELKFKIVEVLKDAF</sequence>
<dbReference type="Proteomes" id="UP000030635">
    <property type="component" value="Chromosome"/>
</dbReference>
<organism evidence="1 2">
    <name type="scientific">Clostridium baratii str. Sullivan</name>
    <dbReference type="NCBI Taxonomy" id="1415775"/>
    <lineage>
        <taxon>Bacteria</taxon>
        <taxon>Bacillati</taxon>
        <taxon>Bacillota</taxon>
        <taxon>Clostridia</taxon>
        <taxon>Eubacteriales</taxon>
        <taxon>Clostridiaceae</taxon>
        <taxon>Clostridium</taxon>
    </lineage>
</organism>
<keyword evidence="2" id="KW-1185">Reference proteome</keyword>
<protein>
    <submittedName>
        <fullName evidence="1">Stage II sporulation protein R</fullName>
    </submittedName>
</protein>
<dbReference type="HOGENOM" id="CLU_069310_2_0_9"/>
<dbReference type="NCBIfam" id="TIGR02837">
    <property type="entry name" value="spore_II_R"/>
    <property type="match status" value="1"/>
</dbReference>
<evidence type="ECO:0000313" key="1">
    <source>
        <dbReference type="EMBL" id="AIY84257.1"/>
    </source>
</evidence>
<dbReference type="EMBL" id="CP006905">
    <property type="protein sequence ID" value="AIY84257.1"/>
    <property type="molecule type" value="Genomic_DNA"/>
</dbReference>
<dbReference type="RefSeq" id="WP_039313415.1">
    <property type="nucleotide sequence ID" value="NZ_CP006905.1"/>
</dbReference>
<evidence type="ECO:0000313" key="2">
    <source>
        <dbReference type="Proteomes" id="UP000030635"/>
    </source>
</evidence>
<gene>
    <name evidence="1" type="primary">spoIIR</name>
    <name evidence="1" type="ORF">U729_1604</name>
</gene>
<accession>A0A0A7FXD3</accession>
<dbReference type="OrthoDB" id="9793324at2"/>
<dbReference type="KEGG" id="cbv:U729_1604"/>